<name>A0ABQ7WZ66_BRANA</name>
<dbReference type="EMBL" id="JAGKQM010002711">
    <property type="protein sequence ID" value="KAH0848708.1"/>
    <property type="molecule type" value="Genomic_DNA"/>
</dbReference>
<gene>
    <name evidence="1" type="ORF">HID58_090465</name>
</gene>
<feature type="non-terminal residue" evidence="1">
    <location>
        <position position="95"/>
    </location>
</feature>
<feature type="non-terminal residue" evidence="1">
    <location>
        <position position="1"/>
    </location>
</feature>
<accession>A0ABQ7WZ66</accession>
<dbReference type="Proteomes" id="UP000824890">
    <property type="component" value="Unassembled WGS sequence"/>
</dbReference>
<sequence>IEVLLGWLKHYSSPKLRTCPFTKPSWTWKWPSTSPSPISAEMEKALNASTCDNFLPPEQRNQVLQLILPKKSPSAPRDSPTVKLVDTIAWSPTLH</sequence>
<protein>
    <submittedName>
        <fullName evidence="1">Uncharacterized protein</fullName>
    </submittedName>
</protein>
<keyword evidence="2" id="KW-1185">Reference proteome</keyword>
<comment type="caution">
    <text evidence="1">The sequence shown here is derived from an EMBL/GenBank/DDBJ whole genome shotgun (WGS) entry which is preliminary data.</text>
</comment>
<proteinExistence type="predicted"/>
<evidence type="ECO:0000313" key="1">
    <source>
        <dbReference type="EMBL" id="KAH0848708.1"/>
    </source>
</evidence>
<organism evidence="1 2">
    <name type="scientific">Brassica napus</name>
    <name type="common">Rape</name>
    <dbReference type="NCBI Taxonomy" id="3708"/>
    <lineage>
        <taxon>Eukaryota</taxon>
        <taxon>Viridiplantae</taxon>
        <taxon>Streptophyta</taxon>
        <taxon>Embryophyta</taxon>
        <taxon>Tracheophyta</taxon>
        <taxon>Spermatophyta</taxon>
        <taxon>Magnoliopsida</taxon>
        <taxon>eudicotyledons</taxon>
        <taxon>Gunneridae</taxon>
        <taxon>Pentapetalae</taxon>
        <taxon>rosids</taxon>
        <taxon>malvids</taxon>
        <taxon>Brassicales</taxon>
        <taxon>Brassicaceae</taxon>
        <taxon>Brassiceae</taxon>
        <taxon>Brassica</taxon>
    </lineage>
</organism>
<evidence type="ECO:0000313" key="2">
    <source>
        <dbReference type="Proteomes" id="UP000824890"/>
    </source>
</evidence>
<reference evidence="1 2" key="1">
    <citation type="submission" date="2021-05" db="EMBL/GenBank/DDBJ databases">
        <title>Genome Assembly of Synthetic Allotetraploid Brassica napus Reveals Homoeologous Exchanges between Subgenomes.</title>
        <authorList>
            <person name="Davis J.T."/>
        </authorList>
    </citation>
    <scope>NUCLEOTIDE SEQUENCE [LARGE SCALE GENOMIC DNA]</scope>
    <source>
        <strain evidence="2">cv. Da-Ae</strain>
        <tissue evidence="1">Seedling</tissue>
    </source>
</reference>